<gene>
    <name evidence="1" type="ORF">FZ934_11605</name>
</gene>
<organism evidence="1 2">
    <name type="scientific">Rhizobium grahamii</name>
    <dbReference type="NCBI Taxonomy" id="1120045"/>
    <lineage>
        <taxon>Bacteria</taxon>
        <taxon>Pseudomonadati</taxon>
        <taxon>Pseudomonadota</taxon>
        <taxon>Alphaproteobacteria</taxon>
        <taxon>Hyphomicrobiales</taxon>
        <taxon>Rhizobiaceae</taxon>
        <taxon>Rhizobium/Agrobacterium group</taxon>
        <taxon>Rhizobium</taxon>
    </lineage>
</organism>
<dbReference type="RefSeq" id="WP_153271172.1">
    <property type="nucleotide sequence ID" value="NZ_CP043498.1"/>
</dbReference>
<proteinExistence type="predicted"/>
<name>A0A5Q0C674_9HYPH</name>
<dbReference type="GO" id="GO:0016788">
    <property type="term" value="F:hydrolase activity, acting on ester bonds"/>
    <property type="evidence" value="ECO:0007669"/>
    <property type="project" value="UniProtKB-ARBA"/>
</dbReference>
<reference evidence="1 2" key="1">
    <citation type="submission" date="2019-08" db="EMBL/GenBank/DDBJ databases">
        <title>Prosopis cineraria nodule microbiome.</title>
        <authorList>
            <person name="Ali R."/>
            <person name="Chaluvadi S.R."/>
            <person name="Wang X."/>
        </authorList>
    </citation>
    <scope>NUCLEOTIDE SEQUENCE [LARGE SCALE GENOMIC DNA]</scope>
    <source>
        <strain evidence="1 2">BG7</strain>
    </source>
</reference>
<dbReference type="EMBL" id="CP043498">
    <property type="protein sequence ID" value="QFY61002.1"/>
    <property type="molecule type" value="Genomic_DNA"/>
</dbReference>
<keyword evidence="1" id="KW-0378">Hydrolase</keyword>
<dbReference type="OrthoDB" id="3193214at2"/>
<dbReference type="AlphaFoldDB" id="A0A5Q0C674"/>
<evidence type="ECO:0000313" key="1">
    <source>
        <dbReference type="EMBL" id="QFY61002.1"/>
    </source>
</evidence>
<sequence length="613" mass="63381">MLIGFGLAADSALCPHSLHPTSIAAFGDSLTEGAGASAPSHSFPALAANLFDPPRTLINRGIGGQTSTQIAARQGGRELLIAIKENNPKNLFPRTRDWMQSFETGTVNGLTHELVNTGSDETGLPYGDVRIHGTADAAFTDFGRQIYGAIATNHAAASGSAWTVSGDIQKIAGTTAGISSLRLTLIQADDLGGYLNEIATVAFGLDGARHSVSATGVAIHPYIRSTHLLDVIPGSAVDITIRVFPGQFEAGSAATELVLTPGTGEIPAYRPEAVVISRFDEGMAGWASRNQGGHTGPLFLQAGKLIAANDDGGALRGCELEIAPVPEGKTIRVAFDLEFVSGAGQIQIGGLQAAGGSWATTTREGDPTWPISTAGHHELIFTSGNAAFGNINCAAIAFLASGSLLSWSLDNVLVSSGDDDPQVAIAYASIDALNGTSSIAGTIMETSGVITKGSNGHLYFTRTGEGGAISVAYGTAFKPEDAMALRHDVQWIWAGRNNATDRETVLSDIAAMAPAVAGNRFLVGSVLPSAADGAEIRQAIADLNADLAVRYGARYVDLHAALVAAASITTGDQADIAAGLVPRSLRSDDLHLNDTGYAVVAAAWVDATLAMRW</sequence>
<dbReference type="Proteomes" id="UP000326881">
    <property type="component" value="Chromosome"/>
</dbReference>
<keyword evidence="2" id="KW-1185">Reference proteome</keyword>
<dbReference type="InterPro" id="IPR036514">
    <property type="entry name" value="SGNH_hydro_sf"/>
</dbReference>
<dbReference type="Gene3D" id="3.40.50.1110">
    <property type="entry name" value="SGNH hydrolase"/>
    <property type="match status" value="2"/>
</dbReference>
<accession>A0A5Q0C674</accession>
<protein>
    <submittedName>
        <fullName evidence="1">SGNH/GDSL hydrolase family protein</fullName>
    </submittedName>
</protein>
<evidence type="ECO:0000313" key="2">
    <source>
        <dbReference type="Proteomes" id="UP000326881"/>
    </source>
</evidence>
<dbReference type="SUPFAM" id="SSF52266">
    <property type="entry name" value="SGNH hydrolase"/>
    <property type="match status" value="2"/>
</dbReference>
<dbReference type="KEGG" id="rgr:FZ934_11605"/>